<proteinExistence type="predicted"/>
<comment type="caution">
    <text evidence="1">The sequence shown here is derived from an EMBL/GenBank/DDBJ whole genome shotgun (WGS) entry which is preliminary data.</text>
</comment>
<reference evidence="2" key="1">
    <citation type="journal article" date="2015" name="Nat. Genet.">
        <title>The genome and transcriptome of the zoonotic hookworm Ancylostoma ceylanicum identify infection-specific gene families.</title>
        <authorList>
            <person name="Schwarz E.M."/>
            <person name="Hu Y."/>
            <person name="Antoshechkin I."/>
            <person name="Miller M.M."/>
            <person name="Sternberg P.W."/>
            <person name="Aroian R.V."/>
        </authorList>
    </citation>
    <scope>NUCLEOTIDE SEQUENCE</scope>
    <source>
        <strain evidence="2">HY135</strain>
    </source>
</reference>
<evidence type="ECO:0000313" key="1">
    <source>
        <dbReference type="EMBL" id="EYC41632.1"/>
    </source>
</evidence>
<accession>A0A016WQU8</accession>
<gene>
    <name evidence="1" type="primary">Acey_s0561.g3476</name>
    <name evidence="1" type="ORF">Y032_0561g3476</name>
</gene>
<protein>
    <submittedName>
        <fullName evidence="1">Uncharacterized protein</fullName>
    </submittedName>
</protein>
<name>A0A016WQU8_9BILA</name>
<keyword evidence="2" id="KW-1185">Reference proteome</keyword>
<organism evidence="1 2">
    <name type="scientific">Ancylostoma ceylanicum</name>
    <dbReference type="NCBI Taxonomy" id="53326"/>
    <lineage>
        <taxon>Eukaryota</taxon>
        <taxon>Metazoa</taxon>
        <taxon>Ecdysozoa</taxon>
        <taxon>Nematoda</taxon>
        <taxon>Chromadorea</taxon>
        <taxon>Rhabditida</taxon>
        <taxon>Rhabditina</taxon>
        <taxon>Rhabditomorpha</taxon>
        <taxon>Strongyloidea</taxon>
        <taxon>Ancylostomatidae</taxon>
        <taxon>Ancylostomatinae</taxon>
        <taxon>Ancylostoma</taxon>
    </lineage>
</organism>
<dbReference type="Proteomes" id="UP000024635">
    <property type="component" value="Unassembled WGS sequence"/>
</dbReference>
<evidence type="ECO:0000313" key="2">
    <source>
        <dbReference type="Proteomes" id="UP000024635"/>
    </source>
</evidence>
<sequence>MLPTYAEGNAQQSDGPVLAQVTWYWRDVPQNYGLKFNDVNAVLKALLQAITRRPVQYLEGGLEWLKTTLFTQNALKVDAGGDREFPLFDILSGLLPYR</sequence>
<dbReference type="AlphaFoldDB" id="A0A016WQU8"/>
<dbReference type="EMBL" id="JARK01000161">
    <property type="protein sequence ID" value="EYC41632.1"/>
    <property type="molecule type" value="Genomic_DNA"/>
</dbReference>